<proteinExistence type="predicted"/>
<name>A0A2P2MRU5_RHIMU</name>
<dbReference type="InterPro" id="IPR007218">
    <property type="entry name" value="DNA_pol_delta_4"/>
</dbReference>
<dbReference type="GO" id="GO:0000731">
    <property type="term" value="P:DNA synthesis involved in DNA repair"/>
    <property type="evidence" value="ECO:0007669"/>
    <property type="project" value="InterPro"/>
</dbReference>
<dbReference type="Pfam" id="PF04081">
    <property type="entry name" value="DNA_pol_delta_4"/>
    <property type="match status" value="1"/>
</dbReference>
<evidence type="ECO:0000256" key="1">
    <source>
        <dbReference type="SAM" id="MobiDB-lite"/>
    </source>
</evidence>
<dbReference type="GO" id="GO:0003887">
    <property type="term" value="F:DNA-directed DNA polymerase activity"/>
    <property type="evidence" value="ECO:0007669"/>
    <property type="project" value="TreeGrafter"/>
</dbReference>
<accession>A0A2P2MRU5</accession>
<evidence type="ECO:0000313" key="2">
    <source>
        <dbReference type="EMBL" id="MBX32940.1"/>
    </source>
</evidence>
<dbReference type="AlphaFoldDB" id="A0A2P2MRU5"/>
<dbReference type="PANTHER" id="PTHR14303">
    <property type="entry name" value="DNA POLYMERASE DELTA SUBUNIT 4"/>
    <property type="match status" value="1"/>
</dbReference>
<dbReference type="PANTHER" id="PTHR14303:SF0">
    <property type="entry name" value="DNA POLYMERASE DELTA SUBUNIT 4"/>
    <property type="match status" value="1"/>
</dbReference>
<organism evidence="2">
    <name type="scientific">Rhizophora mucronata</name>
    <name type="common">Asiatic mangrove</name>
    <dbReference type="NCBI Taxonomy" id="61149"/>
    <lineage>
        <taxon>Eukaryota</taxon>
        <taxon>Viridiplantae</taxon>
        <taxon>Streptophyta</taxon>
        <taxon>Embryophyta</taxon>
        <taxon>Tracheophyta</taxon>
        <taxon>Spermatophyta</taxon>
        <taxon>Magnoliopsida</taxon>
        <taxon>eudicotyledons</taxon>
        <taxon>Gunneridae</taxon>
        <taxon>Pentapetalae</taxon>
        <taxon>rosids</taxon>
        <taxon>fabids</taxon>
        <taxon>Malpighiales</taxon>
        <taxon>Rhizophoraceae</taxon>
        <taxon>Rhizophora</taxon>
    </lineage>
</organism>
<feature type="compositionally biased region" description="Low complexity" evidence="1">
    <location>
        <begin position="22"/>
        <end position="41"/>
    </location>
</feature>
<sequence length="145" mass="15833">MEKAAAATSKMKGFYRQRKNQKTGTGISKKTTTTTAAASSKPSKDISPHHAHAHAVASSLGGGSDITRPLALNSLGSPNLHDDHDKNEQLLRQFDMNMAYGPCLGMTRIARWERAQRLGLNPPKEIEGLLKDVKVNPECLWDGRV</sequence>
<dbReference type="GO" id="GO:0043625">
    <property type="term" value="C:delta DNA polymerase complex"/>
    <property type="evidence" value="ECO:0007669"/>
    <property type="project" value="TreeGrafter"/>
</dbReference>
<feature type="region of interest" description="Disordered" evidence="1">
    <location>
        <begin position="1"/>
        <end position="86"/>
    </location>
</feature>
<protein>
    <submittedName>
        <fullName evidence="2">DNA polymerase delta subunit 4</fullName>
    </submittedName>
</protein>
<dbReference type="EMBL" id="GGEC01052456">
    <property type="protein sequence ID" value="MBX32940.1"/>
    <property type="molecule type" value="Transcribed_RNA"/>
</dbReference>
<dbReference type="GO" id="GO:0006261">
    <property type="term" value="P:DNA-templated DNA replication"/>
    <property type="evidence" value="ECO:0007669"/>
    <property type="project" value="TreeGrafter"/>
</dbReference>
<reference evidence="2" key="1">
    <citation type="submission" date="2018-02" db="EMBL/GenBank/DDBJ databases">
        <title>Rhizophora mucronata_Transcriptome.</title>
        <authorList>
            <person name="Meera S.P."/>
            <person name="Sreeshan A."/>
            <person name="Augustine A."/>
        </authorList>
    </citation>
    <scope>NUCLEOTIDE SEQUENCE</scope>
    <source>
        <tissue evidence="2">Leaf</tissue>
    </source>
</reference>